<evidence type="ECO:0000256" key="8">
    <source>
        <dbReference type="ARBA" id="ARBA00022771"/>
    </source>
</evidence>
<sequence>MSALCRICHKKGGKMITPCACRGSISHAHPDCVKQWIVRTRSHSCAVCGASFVVARVLDKDAPPIEGAHDAQRVPLSRSLRVIFGHILRRWSEYAARASFVTLVWVCIVPLFLSLVWQLLFNTRWLASEINRTLLSRLVLHDPLSIRAAQQLSSTLAAQSPPPSQWWWSWYLPGVELFIFGGACVIVVASFWEWCGETIATFEDPTNFDVHQEAAVPLDFNEDMMTVKKTRRTRRSYLPQLPQLSLQRSPFLPTSSQRPPHLARTIRQPPKQHPTSLLSWQHHHHHLVPIELAAPSPPPAADVRPRRGTLHSKAWSPRHPQTPLAHDAAEAPAAPQARGMSPTELNRALSTLFDGGRQRHELDIDGDARRGDTGILEHFGARGSYINAIAIAFAFGVLFVPTMLFMLGASPFMLGGHSGFAVVGIWDNVLPLVPVATSIKDYVATVVATILQALTGVPLLTMFPSFQTAGAPIPSQHNAAMMSAPSVPPRFGLWHPGAVVFAAAGSYGGLGFLTWSLGALCLGGTLRHVSRLCFRSSGTARKNGAFAAALIRSLVINLSQMVFLPALFGLILCVLTADYWTPQPISQWRGDAKEVMGAAVRLLPKHTVVMAPNGSLSMPKEDDKAHATHATPNAALPLIKALHVVHQRLTHLSHHPEAYGPHDALLLRTVDAKVWDVSLGGARCTALGEEERYDTFLLVGHQASLSEGCAHVDSRLVRYLVQPSKNFEEVLWRFRLYAVVALLHNVHLYSDLATWAPMFIAGLFTSSLLWHCVYHIRRLVHHGWLWWLFRDPVETPMIQQMIRCRHRMVPVYCLRNVMLVILADVFVVLPALWLLRQLFPNSMPMLLSWSSGSSIIDAVGANVVVFGGRFARFMALLGGNVPLEEEVLFRRLAMIAEFLRDAHEGFMERVGGDLHVATHLQDGTAPPAAKDFFFPFRIVMFGVMYLVVSIACVSAVLVPGVFMNHWLLQMFPADDSTDVELRASATQQQRSPLSDDDDHTTSQVTPLTLHAILIGWSLILISAQVYTVVAPHVRHAVLTLRYRLLHANRLRAIWAAIVVESATGGAVVLQHHSIKIALASEEQRDITSLTARVASSAGNPLHREGTGVVQWLANHDIVISRVTAARTHLLEVEEMAAESDAVMLLTDILQLVSNMMEPSFTTGRVTTRTLSLNDATKLRRALTNRRIFPLREQVMSVFVYCAVFAFGCALTPLLVGSTLLRLCWSGVVRSSTQTIALSGSLPTASYREESTAINVVNYFLRHSSPLWWISWCVGALVLIALSVLWRQHFTRCARVLRDYQRVGLLQSGRLSGLGSIVMVVCGTILWMTAGISFFPVTVARWSRTLFALASGTPSPWRPDVTFLVNGYPEPSDAEMLLVHFGLLEWILVVAWNAAIALVGDHHLPFLPSNREWITGPRPAATTASTPTSPAAANLQSDTEGEYSQPNSPQLVLPQPVLLSALAEQLHRRNAEALEENDFDGELPALTPAATSSPKPRAGVLHRARAYVERYADQYCREAYDALYLKDIEVFNHQ</sequence>
<evidence type="ECO:0000256" key="3">
    <source>
        <dbReference type="ARBA" id="ARBA00004906"/>
    </source>
</evidence>
<dbReference type="Gene3D" id="3.30.40.10">
    <property type="entry name" value="Zinc/RING finger domain, C3HC4 (zinc finger)"/>
    <property type="match status" value="1"/>
</dbReference>
<organism evidence="16 17">
    <name type="scientific">Bodo saltans</name>
    <name type="common">Flagellated protozoan</name>
    <dbReference type="NCBI Taxonomy" id="75058"/>
    <lineage>
        <taxon>Eukaryota</taxon>
        <taxon>Discoba</taxon>
        <taxon>Euglenozoa</taxon>
        <taxon>Kinetoplastea</taxon>
        <taxon>Metakinetoplastina</taxon>
        <taxon>Eubodonida</taxon>
        <taxon>Bodonidae</taxon>
        <taxon>Bodo</taxon>
    </lineage>
</organism>
<evidence type="ECO:0000256" key="1">
    <source>
        <dbReference type="ARBA" id="ARBA00000900"/>
    </source>
</evidence>
<evidence type="ECO:0000259" key="15">
    <source>
        <dbReference type="PROSITE" id="PS51292"/>
    </source>
</evidence>
<feature type="region of interest" description="Disordered" evidence="13">
    <location>
        <begin position="1476"/>
        <end position="1496"/>
    </location>
</feature>
<evidence type="ECO:0000256" key="10">
    <source>
        <dbReference type="ARBA" id="ARBA00022833"/>
    </source>
</evidence>
<keyword evidence="9" id="KW-0833">Ubl conjugation pathway</keyword>
<evidence type="ECO:0000256" key="2">
    <source>
        <dbReference type="ARBA" id="ARBA00004141"/>
    </source>
</evidence>
<dbReference type="GO" id="GO:0036503">
    <property type="term" value="P:ERAD pathway"/>
    <property type="evidence" value="ECO:0007669"/>
    <property type="project" value="TreeGrafter"/>
</dbReference>
<feature type="transmembrane region" description="Helical" evidence="14">
    <location>
        <begin position="1007"/>
        <end position="1029"/>
    </location>
</feature>
<keyword evidence="12 14" id="KW-0472">Membrane</keyword>
<evidence type="ECO:0000256" key="11">
    <source>
        <dbReference type="ARBA" id="ARBA00022989"/>
    </source>
</evidence>
<evidence type="ECO:0000256" key="7">
    <source>
        <dbReference type="ARBA" id="ARBA00022723"/>
    </source>
</evidence>
<proteinExistence type="predicted"/>
<dbReference type="EMBL" id="CYKH01002197">
    <property type="protein sequence ID" value="CUI15533.1"/>
    <property type="molecule type" value="Genomic_DNA"/>
</dbReference>
<feature type="region of interest" description="Disordered" evidence="13">
    <location>
        <begin position="1416"/>
        <end position="1447"/>
    </location>
</feature>
<comment type="pathway">
    <text evidence="3">Protein modification; protein ubiquitination.</text>
</comment>
<keyword evidence="11 14" id="KW-1133">Transmembrane helix</keyword>
<dbReference type="InterPro" id="IPR011016">
    <property type="entry name" value="Znf_RING-CH"/>
</dbReference>
<feature type="compositionally biased region" description="Polar residues" evidence="13">
    <location>
        <begin position="1433"/>
        <end position="1446"/>
    </location>
</feature>
<dbReference type="PROSITE" id="PS51292">
    <property type="entry name" value="ZF_RING_CH"/>
    <property type="match status" value="1"/>
</dbReference>
<feature type="region of interest" description="Disordered" evidence="13">
    <location>
        <begin position="981"/>
        <end position="1000"/>
    </location>
</feature>
<evidence type="ECO:0000256" key="6">
    <source>
        <dbReference type="ARBA" id="ARBA00022692"/>
    </source>
</evidence>
<dbReference type="GO" id="GO:0008270">
    <property type="term" value="F:zinc ion binding"/>
    <property type="evidence" value="ECO:0007669"/>
    <property type="project" value="UniProtKB-KW"/>
</dbReference>
<dbReference type="EC" id="2.3.2.27" evidence="4"/>
<feature type="domain" description="RING-CH-type" evidence="15">
    <location>
        <begin position="1"/>
        <end position="55"/>
    </location>
</feature>
<feature type="region of interest" description="Disordered" evidence="13">
    <location>
        <begin position="293"/>
        <end position="341"/>
    </location>
</feature>
<feature type="transmembrane region" description="Helical" evidence="14">
    <location>
        <begin position="1194"/>
        <end position="1215"/>
    </location>
</feature>
<feature type="transmembrane region" description="Helical" evidence="14">
    <location>
        <begin position="442"/>
        <end position="463"/>
    </location>
</feature>
<feature type="transmembrane region" description="Helical" evidence="14">
    <location>
        <begin position="938"/>
        <end position="962"/>
    </location>
</feature>
<dbReference type="PANTHER" id="PTHR13145">
    <property type="entry name" value="SSM4 PROTEIN"/>
    <property type="match status" value="1"/>
</dbReference>
<feature type="compositionally biased region" description="Low complexity" evidence="13">
    <location>
        <begin position="1418"/>
        <end position="1432"/>
    </location>
</feature>
<feature type="transmembrane region" description="Helical" evidence="14">
    <location>
        <begin position="813"/>
        <end position="835"/>
    </location>
</feature>
<dbReference type="GO" id="GO:0061630">
    <property type="term" value="F:ubiquitin protein ligase activity"/>
    <property type="evidence" value="ECO:0007669"/>
    <property type="project" value="UniProtKB-EC"/>
</dbReference>
<keyword evidence="7" id="KW-0479">Metal-binding</keyword>
<comment type="catalytic activity">
    <reaction evidence="1">
        <text>S-ubiquitinyl-[E2 ubiquitin-conjugating enzyme]-L-cysteine + [acceptor protein]-L-lysine = [E2 ubiquitin-conjugating enzyme]-L-cysteine + N(6)-ubiquitinyl-[acceptor protein]-L-lysine.</text>
        <dbReference type="EC" id="2.3.2.27"/>
    </reaction>
</comment>
<feature type="transmembrane region" description="Helical" evidence="14">
    <location>
        <begin position="1310"/>
        <end position="1334"/>
    </location>
</feature>
<dbReference type="Proteomes" id="UP000051952">
    <property type="component" value="Unassembled WGS sequence"/>
</dbReference>
<feature type="transmembrane region" description="Helical" evidence="14">
    <location>
        <begin position="847"/>
        <end position="867"/>
    </location>
</feature>
<feature type="transmembrane region" description="Helical" evidence="14">
    <location>
        <begin position="98"/>
        <end position="120"/>
    </location>
</feature>
<feature type="transmembrane region" description="Helical" evidence="14">
    <location>
        <begin position="385"/>
        <end position="406"/>
    </location>
</feature>
<feature type="transmembrane region" description="Helical" evidence="14">
    <location>
        <begin position="1266"/>
        <end position="1285"/>
    </location>
</feature>
<protein>
    <recommendedName>
        <fullName evidence="4">RING-type E3 ubiquitin transferase</fullName>
        <ecNumber evidence="4">2.3.2.27</ecNumber>
    </recommendedName>
</protein>
<dbReference type="InterPro" id="IPR013083">
    <property type="entry name" value="Znf_RING/FYVE/PHD"/>
</dbReference>
<dbReference type="SUPFAM" id="SSF57850">
    <property type="entry name" value="RING/U-box"/>
    <property type="match status" value="1"/>
</dbReference>
<dbReference type="GO" id="GO:0005789">
    <property type="term" value="C:endoplasmic reticulum membrane"/>
    <property type="evidence" value="ECO:0007669"/>
    <property type="project" value="TreeGrafter"/>
</dbReference>
<feature type="compositionally biased region" description="Low complexity" evidence="13">
    <location>
        <begin position="323"/>
        <end position="337"/>
    </location>
</feature>
<dbReference type="PANTHER" id="PTHR13145:SF0">
    <property type="entry name" value="E3 UBIQUITIN-PROTEIN LIGASE MARCHF6"/>
    <property type="match status" value="1"/>
</dbReference>
<gene>
    <name evidence="16" type="ORF">BSAL_45140</name>
</gene>
<evidence type="ECO:0000256" key="9">
    <source>
        <dbReference type="ARBA" id="ARBA00022786"/>
    </source>
</evidence>
<feature type="transmembrane region" description="Helical" evidence="14">
    <location>
        <begin position="170"/>
        <end position="192"/>
    </location>
</feature>
<dbReference type="CDD" id="cd16495">
    <property type="entry name" value="RING_CH-C4HC3_MARCH"/>
    <property type="match status" value="1"/>
</dbReference>
<feature type="transmembrane region" description="Helical" evidence="14">
    <location>
        <begin position="755"/>
        <end position="774"/>
    </location>
</feature>
<feature type="region of interest" description="Disordered" evidence="13">
    <location>
        <begin position="248"/>
        <end position="280"/>
    </location>
</feature>
<dbReference type="SMART" id="SM00744">
    <property type="entry name" value="RINGv"/>
    <property type="match status" value="1"/>
</dbReference>
<evidence type="ECO:0000313" key="16">
    <source>
        <dbReference type="EMBL" id="CUI15533.1"/>
    </source>
</evidence>
<evidence type="ECO:0000256" key="12">
    <source>
        <dbReference type="ARBA" id="ARBA00023136"/>
    </source>
</evidence>
<keyword evidence="10" id="KW-0862">Zinc</keyword>
<dbReference type="Pfam" id="PF12906">
    <property type="entry name" value="RINGv"/>
    <property type="match status" value="1"/>
</dbReference>
<comment type="subcellular location">
    <subcellularLocation>
        <location evidence="2">Membrane</location>
        <topology evidence="2">Multi-pass membrane protein</topology>
    </subcellularLocation>
</comment>
<reference evidence="17" key="1">
    <citation type="submission" date="2015-09" db="EMBL/GenBank/DDBJ databases">
        <authorList>
            <consortium name="Pathogen Informatics"/>
        </authorList>
    </citation>
    <scope>NUCLEOTIDE SEQUENCE [LARGE SCALE GENOMIC DNA]</scope>
    <source>
        <strain evidence="17">Lake Konstanz</strain>
    </source>
</reference>
<feature type="transmembrane region" description="Helical" evidence="14">
    <location>
        <begin position="1376"/>
        <end position="1398"/>
    </location>
</feature>
<dbReference type="VEuPathDB" id="TriTrypDB:BSAL_45140"/>
<evidence type="ECO:0000256" key="4">
    <source>
        <dbReference type="ARBA" id="ARBA00012483"/>
    </source>
</evidence>
<accession>A0A0S4KIL1</accession>
<name>A0A0S4KIL1_BODSA</name>
<keyword evidence="6 14" id="KW-0812">Transmembrane</keyword>
<dbReference type="OrthoDB" id="273089at2759"/>
<keyword evidence="8" id="KW-0863">Zinc-finger</keyword>
<evidence type="ECO:0000256" key="5">
    <source>
        <dbReference type="ARBA" id="ARBA00022679"/>
    </source>
</evidence>
<evidence type="ECO:0000256" key="13">
    <source>
        <dbReference type="SAM" id="MobiDB-lite"/>
    </source>
</evidence>
<feature type="transmembrane region" description="Helical" evidence="14">
    <location>
        <begin position="412"/>
        <end position="430"/>
    </location>
</feature>
<keyword evidence="5" id="KW-0808">Transferase</keyword>
<keyword evidence="17" id="KW-1185">Reference proteome</keyword>
<evidence type="ECO:0000313" key="17">
    <source>
        <dbReference type="Proteomes" id="UP000051952"/>
    </source>
</evidence>
<feature type="transmembrane region" description="Helical" evidence="14">
    <location>
        <begin position="498"/>
        <end position="526"/>
    </location>
</feature>
<evidence type="ECO:0000256" key="14">
    <source>
        <dbReference type="SAM" id="Phobius"/>
    </source>
</evidence>